<name>Q6IJ42_DROME</name>
<evidence type="ECO:0000313" key="1">
    <source>
        <dbReference type="EMBL" id="DAA04379.1"/>
    </source>
</evidence>
<protein>
    <submittedName>
        <fullName evidence="1">HDC16016</fullName>
    </submittedName>
</protein>
<organism evidence="1">
    <name type="scientific">Drosophila melanogaster</name>
    <name type="common">Fruit fly</name>
    <dbReference type="NCBI Taxonomy" id="7227"/>
    <lineage>
        <taxon>Eukaryota</taxon>
        <taxon>Metazoa</taxon>
        <taxon>Ecdysozoa</taxon>
        <taxon>Arthropoda</taxon>
        <taxon>Hexapoda</taxon>
        <taxon>Insecta</taxon>
        <taxon>Pterygota</taxon>
        <taxon>Neoptera</taxon>
        <taxon>Endopterygota</taxon>
        <taxon>Diptera</taxon>
        <taxon>Brachycera</taxon>
        <taxon>Muscomorpha</taxon>
        <taxon>Ephydroidea</taxon>
        <taxon>Drosophilidae</taxon>
        <taxon>Drosophila</taxon>
        <taxon>Sophophora</taxon>
    </lineage>
</organism>
<dbReference type="AlphaFoldDB" id="Q6IJ42"/>
<accession>Q6IJ42</accession>
<sequence>MLFCCLMISAYGSFPGWLLISPEAFGHRYLLLFFIFPEKRCFSIYIGDMKKTFCYLCVCLTGYLQNIKNVSAAAAAGCQGEGLARSRSRGRGAQQDVQLCDGNRKCANSRALRIFTLSTILHGIGAVAACRAQCQLSGSIYISIAYIPIFSCQQIRHSTGRTGAEQQCSWQATMPLDSRYAFVFSLYSDVVTHPAAQSMQAFNWVTRKSVER</sequence>
<proteinExistence type="predicted"/>
<gene>
    <name evidence="1" type="ORF">HDC16016</name>
</gene>
<reference evidence="1" key="1">
    <citation type="journal article" date="2003" name="Genome Biol.">
        <title>An integrated gene annotation and transcriptional profiling approach towards the full gene content of the Drosophila genome.</title>
        <authorList>
            <person name="Hild M."/>
            <person name="Beckmann B."/>
            <person name="Haas S.A."/>
            <person name="Koch B."/>
            <person name="Solovyev V."/>
            <person name="Busold C."/>
            <person name="Fellenberg K."/>
            <person name="Boutros M."/>
            <person name="Vingron M."/>
            <person name="Sauer F."/>
            <person name="Hoheisel J.D."/>
            <person name="Paro R."/>
        </authorList>
    </citation>
    <scope>NUCLEOTIDE SEQUENCE</scope>
</reference>
<dbReference type="EMBL" id="BK002874">
    <property type="protein sequence ID" value="DAA04379.1"/>
    <property type="molecule type" value="Genomic_DNA"/>
</dbReference>